<proteinExistence type="predicted"/>
<dbReference type="SMART" id="SM00347">
    <property type="entry name" value="HTH_MARR"/>
    <property type="match status" value="1"/>
</dbReference>
<keyword evidence="3" id="KW-0804">Transcription</keyword>
<dbReference type="InterPro" id="IPR039422">
    <property type="entry name" value="MarR/SlyA-like"/>
</dbReference>
<dbReference type="SUPFAM" id="SSF46785">
    <property type="entry name" value="Winged helix' DNA-binding domain"/>
    <property type="match status" value="1"/>
</dbReference>
<keyword evidence="1" id="KW-0805">Transcription regulation</keyword>
<dbReference type="InterPro" id="IPR036390">
    <property type="entry name" value="WH_DNA-bd_sf"/>
</dbReference>
<dbReference type="AlphaFoldDB" id="M6VXF6"/>
<dbReference type="InterPro" id="IPR000835">
    <property type="entry name" value="HTH_MarR-typ"/>
</dbReference>
<evidence type="ECO:0000313" key="5">
    <source>
        <dbReference type="EMBL" id="EMO54223.1"/>
    </source>
</evidence>
<gene>
    <name evidence="5" type="ORF">LEP1GSC172_3870</name>
</gene>
<dbReference type="GO" id="GO:0003677">
    <property type="term" value="F:DNA binding"/>
    <property type="evidence" value="ECO:0007669"/>
    <property type="project" value="UniProtKB-KW"/>
</dbReference>
<dbReference type="EMBL" id="AKWD02000029">
    <property type="protein sequence ID" value="EMO54223.1"/>
    <property type="molecule type" value="Genomic_DNA"/>
</dbReference>
<dbReference type="InterPro" id="IPR036388">
    <property type="entry name" value="WH-like_DNA-bd_sf"/>
</dbReference>
<evidence type="ECO:0000313" key="6">
    <source>
        <dbReference type="Proteomes" id="UP000012112"/>
    </source>
</evidence>
<comment type="caution">
    <text evidence="5">The sequence shown here is derived from an EMBL/GenBank/DDBJ whole genome shotgun (WGS) entry which is preliminary data.</text>
</comment>
<dbReference type="STRING" id="28182.GCA_001568325_01984"/>
<dbReference type="PANTHER" id="PTHR33164">
    <property type="entry name" value="TRANSCRIPTIONAL REGULATOR, MARR FAMILY"/>
    <property type="match status" value="1"/>
</dbReference>
<name>M6VXF6_9LEPT</name>
<organism evidence="5 6">
    <name type="scientific">Leptospira noguchii</name>
    <dbReference type="NCBI Taxonomy" id="28182"/>
    <lineage>
        <taxon>Bacteria</taxon>
        <taxon>Pseudomonadati</taxon>
        <taxon>Spirochaetota</taxon>
        <taxon>Spirochaetia</taxon>
        <taxon>Leptospirales</taxon>
        <taxon>Leptospiraceae</taxon>
        <taxon>Leptospira</taxon>
    </lineage>
</organism>
<accession>M6VXF6</accession>
<dbReference type="PROSITE" id="PS50995">
    <property type="entry name" value="HTH_MARR_2"/>
    <property type="match status" value="1"/>
</dbReference>
<dbReference type="Pfam" id="PF01047">
    <property type="entry name" value="MarR"/>
    <property type="match status" value="1"/>
</dbReference>
<evidence type="ECO:0000256" key="1">
    <source>
        <dbReference type="ARBA" id="ARBA00023015"/>
    </source>
</evidence>
<reference evidence="5 6" key="1">
    <citation type="submission" date="2013-01" db="EMBL/GenBank/DDBJ databases">
        <authorList>
            <person name="Harkins D.M."/>
            <person name="Durkin A.S."/>
            <person name="Brinkac L.M."/>
            <person name="Haft D.H."/>
            <person name="Selengut J.D."/>
            <person name="Sanka R."/>
            <person name="DePew J."/>
            <person name="Purushe J."/>
            <person name="Matthias M.A."/>
            <person name="Vinetz J.M."/>
            <person name="Sutton G.G."/>
            <person name="Nierman W.C."/>
            <person name="Fouts D.E."/>
        </authorList>
    </citation>
    <scope>NUCLEOTIDE SEQUENCE [LARGE SCALE GENOMIC DNA]</scope>
    <source>
        <strain evidence="5 6">HAI1536</strain>
    </source>
</reference>
<feature type="domain" description="HTH marR-type" evidence="4">
    <location>
        <begin position="22"/>
        <end position="161"/>
    </location>
</feature>
<dbReference type="PANTHER" id="PTHR33164:SF64">
    <property type="entry name" value="TRANSCRIPTIONAL REGULATOR SLYA"/>
    <property type="match status" value="1"/>
</dbReference>
<dbReference type="GO" id="GO:0006950">
    <property type="term" value="P:response to stress"/>
    <property type="evidence" value="ECO:0007669"/>
    <property type="project" value="TreeGrafter"/>
</dbReference>
<keyword evidence="2" id="KW-0238">DNA-binding</keyword>
<dbReference type="GO" id="GO:0003700">
    <property type="term" value="F:DNA-binding transcription factor activity"/>
    <property type="evidence" value="ECO:0007669"/>
    <property type="project" value="InterPro"/>
</dbReference>
<evidence type="ECO:0000259" key="4">
    <source>
        <dbReference type="PROSITE" id="PS50995"/>
    </source>
</evidence>
<sequence length="161" mass="18612">MSKKKLKEKKISKKTFSVNKAEDSSGFLLWQVTSLWQRGIQKVLSPLDLTHSQFVLLASMYWLQLHMENVTQVKLSRHTKIDPMTTSSVLRTLQSKKLILRREHSTDTRAKIVELTEVGKKVTQKAVKLVETFDSNFFTSVDNEIVDFNLKLNILIENNFS</sequence>
<dbReference type="Gene3D" id="1.10.10.10">
    <property type="entry name" value="Winged helix-like DNA-binding domain superfamily/Winged helix DNA-binding domain"/>
    <property type="match status" value="1"/>
</dbReference>
<dbReference type="RefSeq" id="WP_002177978.1">
    <property type="nucleotide sequence ID" value="NZ_AKWD02000029.1"/>
</dbReference>
<protein>
    <submittedName>
        <fullName evidence="5">MarR family protein</fullName>
    </submittedName>
</protein>
<evidence type="ECO:0000256" key="3">
    <source>
        <dbReference type="ARBA" id="ARBA00023163"/>
    </source>
</evidence>
<dbReference type="OrthoDB" id="9806864at2"/>
<dbReference type="Proteomes" id="UP000012112">
    <property type="component" value="Unassembled WGS sequence"/>
</dbReference>
<evidence type="ECO:0000256" key="2">
    <source>
        <dbReference type="ARBA" id="ARBA00023125"/>
    </source>
</evidence>